<dbReference type="EMBL" id="JBHTJL010000011">
    <property type="protein sequence ID" value="MFD1063519.1"/>
    <property type="molecule type" value="Genomic_DNA"/>
</dbReference>
<dbReference type="Proteomes" id="UP001597013">
    <property type="component" value="Unassembled WGS sequence"/>
</dbReference>
<accession>A0ABW3N747</accession>
<reference evidence="3" key="1">
    <citation type="journal article" date="2019" name="Int. J. Syst. Evol. Microbiol.">
        <title>The Global Catalogue of Microorganisms (GCM) 10K type strain sequencing project: providing services to taxonomists for standard genome sequencing and annotation.</title>
        <authorList>
            <consortium name="The Broad Institute Genomics Platform"/>
            <consortium name="The Broad Institute Genome Sequencing Center for Infectious Disease"/>
            <person name="Wu L."/>
            <person name="Ma J."/>
        </authorList>
    </citation>
    <scope>NUCLEOTIDE SEQUENCE [LARGE SCALE GENOMIC DNA]</scope>
    <source>
        <strain evidence="3">CCUG 62215</strain>
    </source>
</reference>
<comment type="caution">
    <text evidence="2">The sequence shown here is derived from an EMBL/GenBank/DDBJ whole genome shotgun (WGS) entry which is preliminary data.</text>
</comment>
<dbReference type="RefSeq" id="WP_386130568.1">
    <property type="nucleotide sequence ID" value="NZ_JBHTJL010000011.1"/>
</dbReference>
<proteinExistence type="predicted"/>
<feature type="transmembrane region" description="Helical" evidence="1">
    <location>
        <begin position="237"/>
        <end position="266"/>
    </location>
</feature>
<protein>
    <recommendedName>
        <fullName evidence="4">Glycerophosphoryl diester phosphodiesterase membrane domain-containing protein</fullName>
    </recommendedName>
</protein>
<keyword evidence="1" id="KW-1133">Transmembrane helix</keyword>
<feature type="transmembrane region" description="Helical" evidence="1">
    <location>
        <begin position="36"/>
        <end position="58"/>
    </location>
</feature>
<evidence type="ECO:0000313" key="2">
    <source>
        <dbReference type="EMBL" id="MFD1063519.1"/>
    </source>
</evidence>
<gene>
    <name evidence="2" type="ORF">ACFQ1Q_09705</name>
</gene>
<feature type="transmembrane region" description="Helical" evidence="1">
    <location>
        <begin position="146"/>
        <end position="165"/>
    </location>
</feature>
<evidence type="ECO:0000313" key="3">
    <source>
        <dbReference type="Proteomes" id="UP001597013"/>
    </source>
</evidence>
<sequence>MNKPYIEFKKQRDFGALLSDTFNFIRNEFKPFMKTIFTISGPALTVFLLTTALYTYSAGETMNMDIFEVLSYQFTNPIFYLYYLMLFVAIMFISTSSLHYIKSYIANSGNVNSEEIKRNVYKTLTGFLGLGFLKWATLTITLSLCILPALYFMVPMYIVLSIYVFNENSNVSDSYSKSYSLVNADFWVSLGIIIVVAILVYILNFIVALPAAIYTLIGTGIFSGEIDPGASVLQPDPIFIFLNILSNIFSVVLNVVPIICGVFLYFHLNEKVNFTGTYERISNIGNTED</sequence>
<feature type="transmembrane region" description="Helical" evidence="1">
    <location>
        <begin position="78"/>
        <end position="100"/>
    </location>
</feature>
<name>A0ABW3N747_9FLAO</name>
<keyword evidence="1" id="KW-0812">Transmembrane</keyword>
<keyword evidence="1" id="KW-0472">Membrane</keyword>
<feature type="transmembrane region" description="Helical" evidence="1">
    <location>
        <begin position="120"/>
        <end position="140"/>
    </location>
</feature>
<evidence type="ECO:0000256" key="1">
    <source>
        <dbReference type="SAM" id="Phobius"/>
    </source>
</evidence>
<feature type="transmembrane region" description="Helical" evidence="1">
    <location>
        <begin position="186"/>
        <end position="217"/>
    </location>
</feature>
<evidence type="ECO:0008006" key="4">
    <source>
        <dbReference type="Google" id="ProtNLM"/>
    </source>
</evidence>
<organism evidence="2 3">
    <name type="scientific">Winogradskyella litorisediminis</name>
    <dbReference type="NCBI Taxonomy" id="1156618"/>
    <lineage>
        <taxon>Bacteria</taxon>
        <taxon>Pseudomonadati</taxon>
        <taxon>Bacteroidota</taxon>
        <taxon>Flavobacteriia</taxon>
        <taxon>Flavobacteriales</taxon>
        <taxon>Flavobacteriaceae</taxon>
        <taxon>Winogradskyella</taxon>
    </lineage>
</organism>
<keyword evidence="3" id="KW-1185">Reference proteome</keyword>